<accession>A0ABR3MWL3</accession>
<dbReference type="Proteomes" id="UP001558613">
    <property type="component" value="Unassembled WGS sequence"/>
</dbReference>
<evidence type="ECO:0000313" key="3">
    <source>
        <dbReference type="EMBL" id="KAL1269017.1"/>
    </source>
</evidence>
<comment type="caution">
    <text evidence="3">The sequence shown here is derived from an EMBL/GenBank/DDBJ whole genome shotgun (WGS) entry which is preliminary data.</text>
</comment>
<protein>
    <recommendedName>
        <fullName evidence="1">Gypsy retrotransposon integrase-like protein 1</fullName>
    </recommendedName>
</protein>
<dbReference type="Pfam" id="PF17921">
    <property type="entry name" value="Integrase_H2C2"/>
    <property type="match status" value="1"/>
</dbReference>
<dbReference type="InterPro" id="IPR050951">
    <property type="entry name" value="Retrovirus_Pol_polyprotein"/>
</dbReference>
<dbReference type="PANTHER" id="PTHR37984">
    <property type="entry name" value="PROTEIN CBG26694"/>
    <property type="match status" value="1"/>
</dbReference>
<proteinExistence type="predicted"/>
<dbReference type="Gene3D" id="1.10.340.70">
    <property type="match status" value="1"/>
</dbReference>
<name>A0ABR3MWL3_9TELE</name>
<dbReference type="InterPro" id="IPR041588">
    <property type="entry name" value="Integrase_H2C2"/>
</dbReference>
<gene>
    <name evidence="3" type="ORF">QQF64_031306</name>
</gene>
<sequence length="121" mass="14424">MKWKNENIMLTNEVRGEVSVASKKLLYEWNKLYLEGGLLYRQTGERKQLVLPNKYKRLVLENLHDKIGHVGIEWVLNLVRERFYWPYMKKDVEEYVTKRCPCVKPETTGMNGIDLNVIQHD</sequence>
<evidence type="ECO:0000256" key="1">
    <source>
        <dbReference type="ARBA" id="ARBA00039658"/>
    </source>
</evidence>
<evidence type="ECO:0000259" key="2">
    <source>
        <dbReference type="Pfam" id="PF17921"/>
    </source>
</evidence>
<organism evidence="3 4">
    <name type="scientific">Cirrhinus molitorella</name>
    <name type="common">mud carp</name>
    <dbReference type="NCBI Taxonomy" id="172907"/>
    <lineage>
        <taxon>Eukaryota</taxon>
        <taxon>Metazoa</taxon>
        <taxon>Chordata</taxon>
        <taxon>Craniata</taxon>
        <taxon>Vertebrata</taxon>
        <taxon>Euteleostomi</taxon>
        <taxon>Actinopterygii</taxon>
        <taxon>Neopterygii</taxon>
        <taxon>Teleostei</taxon>
        <taxon>Ostariophysi</taxon>
        <taxon>Cypriniformes</taxon>
        <taxon>Cyprinidae</taxon>
        <taxon>Labeoninae</taxon>
        <taxon>Labeonini</taxon>
        <taxon>Cirrhinus</taxon>
    </lineage>
</organism>
<dbReference type="EMBL" id="JAYMGO010000008">
    <property type="protein sequence ID" value="KAL1269017.1"/>
    <property type="molecule type" value="Genomic_DNA"/>
</dbReference>
<feature type="domain" description="Integrase zinc-binding" evidence="2">
    <location>
        <begin position="52"/>
        <end position="97"/>
    </location>
</feature>
<evidence type="ECO:0000313" key="4">
    <source>
        <dbReference type="Proteomes" id="UP001558613"/>
    </source>
</evidence>
<reference evidence="3 4" key="1">
    <citation type="submission" date="2023-09" db="EMBL/GenBank/DDBJ databases">
        <authorList>
            <person name="Wang M."/>
        </authorList>
    </citation>
    <scope>NUCLEOTIDE SEQUENCE [LARGE SCALE GENOMIC DNA]</scope>
    <source>
        <strain evidence="3">GT-2023</strain>
        <tissue evidence="3">Liver</tissue>
    </source>
</reference>
<dbReference type="PANTHER" id="PTHR37984:SF15">
    <property type="entry name" value="INTEGRASE CATALYTIC DOMAIN-CONTAINING PROTEIN"/>
    <property type="match status" value="1"/>
</dbReference>
<keyword evidence="4" id="KW-1185">Reference proteome</keyword>